<feature type="signal peptide" evidence="2">
    <location>
        <begin position="1"/>
        <end position="17"/>
    </location>
</feature>
<sequence>MHRSIPILICTSALLLAACNGAPDPATPPAASTPAATPAPATSAPATPDAAADARVALSADGPHWFGYGQLRWGMTPEEMQAAFQPGTLSRPAGVGTDDTCHYLVPGNSAGDVRLMVEEGRFVRAEFLTPATTAPGGGQVGWSAARVRATYGAALAETPHKYEEGALYLRIKAPEGDGVLLFETDASGTVTRWRMGVAPQVDYVEGCA</sequence>
<dbReference type="PROSITE" id="PS51257">
    <property type="entry name" value="PROKAR_LIPOPROTEIN"/>
    <property type="match status" value="1"/>
</dbReference>
<comment type="caution">
    <text evidence="3">The sequence shown here is derived from an EMBL/GenBank/DDBJ whole genome shotgun (WGS) entry which is preliminary data.</text>
</comment>
<reference evidence="3 4" key="1">
    <citation type="submission" date="2020-08" db="EMBL/GenBank/DDBJ databases">
        <title>Genomic Encyclopedia of Type Strains, Phase IV (KMG-IV): sequencing the most valuable type-strain genomes for metagenomic binning, comparative biology and taxonomic classification.</title>
        <authorList>
            <person name="Goeker M."/>
        </authorList>
    </citation>
    <scope>NUCLEOTIDE SEQUENCE [LARGE SCALE GENOMIC DNA]</scope>
    <source>
        <strain evidence="3 4">DSM 24163</strain>
    </source>
</reference>
<name>A0A7W8G1A3_9GAMM</name>
<evidence type="ECO:0000256" key="2">
    <source>
        <dbReference type="SAM" id="SignalP"/>
    </source>
</evidence>
<dbReference type="Proteomes" id="UP000521199">
    <property type="component" value="Unassembled WGS sequence"/>
</dbReference>
<evidence type="ECO:0000313" key="3">
    <source>
        <dbReference type="EMBL" id="MBB5209184.1"/>
    </source>
</evidence>
<keyword evidence="2" id="KW-0732">Signal</keyword>
<feature type="chain" id="PRO_5030954076" description="Lectin" evidence="2">
    <location>
        <begin position="18"/>
        <end position="208"/>
    </location>
</feature>
<evidence type="ECO:0000256" key="1">
    <source>
        <dbReference type="SAM" id="MobiDB-lite"/>
    </source>
</evidence>
<dbReference type="EMBL" id="JACHHP010000005">
    <property type="protein sequence ID" value="MBB5209184.1"/>
    <property type="molecule type" value="Genomic_DNA"/>
</dbReference>
<protein>
    <recommendedName>
        <fullName evidence="5">Lectin</fullName>
    </recommendedName>
</protein>
<proteinExistence type="predicted"/>
<evidence type="ECO:0000313" key="4">
    <source>
        <dbReference type="Proteomes" id="UP000521199"/>
    </source>
</evidence>
<keyword evidence="4" id="KW-1185">Reference proteome</keyword>
<dbReference type="AlphaFoldDB" id="A0A7W8G1A3"/>
<organism evidence="3 4">
    <name type="scientific">Chiayiivirga flava</name>
    <dbReference type="NCBI Taxonomy" id="659595"/>
    <lineage>
        <taxon>Bacteria</taxon>
        <taxon>Pseudomonadati</taxon>
        <taxon>Pseudomonadota</taxon>
        <taxon>Gammaproteobacteria</taxon>
        <taxon>Lysobacterales</taxon>
        <taxon>Lysobacteraceae</taxon>
        <taxon>Chiayiivirga</taxon>
    </lineage>
</organism>
<dbReference type="RefSeq" id="WP_183961729.1">
    <property type="nucleotide sequence ID" value="NZ_JACHHP010000005.1"/>
</dbReference>
<feature type="region of interest" description="Disordered" evidence="1">
    <location>
        <begin position="24"/>
        <end position="53"/>
    </location>
</feature>
<evidence type="ECO:0008006" key="5">
    <source>
        <dbReference type="Google" id="ProtNLM"/>
    </source>
</evidence>
<accession>A0A7W8G1A3</accession>
<feature type="compositionally biased region" description="Low complexity" evidence="1">
    <location>
        <begin position="29"/>
        <end position="53"/>
    </location>
</feature>
<gene>
    <name evidence="3" type="ORF">HNQ52_002747</name>
</gene>